<accession>A0A1W1VKX6</accession>
<dbReference type="STRING" id="656914.SAMN00017405_0120"/>
<reference evidence="1 2" key="1">
    <citation type="submission" date="2017-04" db="EMBL/GenBank/DDBJ databases">
        <authorList>
            <person name="Afonso C.L."/>
            <person name="Miller P.J."/>
            <person name="Scott M.A."/>
            <person name="Spackman E."/>
            <person name="Goraichik I."/>
            <person name="Dimitrov K.M."/>
            <person name="Suarez D.L."/>
            <person name="Swayne D.E."/>
        </authorList>
    </citation>
    <scope>NUCLEOTIDE SEQUENCE [LARGE SCALE GENOMIC DNA]</scope>
    <source>
        <strain evidence="1 2">DSM 11270</strain>
    </source>
</reference>
<organism evidence="1 2">
    <name type="scientific">Desulfonispora thiosulfatigenes DSM 11270</name>
    <dbReference type="NCBI Taxonomy" id="656914"/>
    <lineage>
        <taxon>Bacteria</taxon>
        <taxon>Bacillati</taxon>
        <taxon>Bacillota</taxon>
        <taxon>Clostridia</taxon>
        <taxon>Eubacteriales</taxon>
        <taxon>Peptococcaceae</taxon>
        <taxon>Desulfonispora</taxon>
    </lineage>
</organism>
<proteinExistence type="predicted"/>
<keyword evidence="2" id="KW-1185">Reference proteome</keyword>
<evidence type="ECO:0000313" key="1">
    <source>
        <dbReference type="EMBL" id="SMB93933.1"/>
    </source>
</evidence>
<dbReference type="AlphaFoldDB" id="A0A1W1VKX6"/>
<dbReference type="OrthoDB" id="9965939at2"/>
<evidence type="ECO:0000313" key="2">
    <source>
        <dbReference type="Proteomes" id="UP000192731"/>
    </source>
</evidence>
<protein>
    <submittedName>
        <fullName evidence="1">Uncharacterized protein</fullName>
    </submittedName>
</protein>
<gene>
    <name evidence="1" type="ORF">SAMN00017405_0120</name>
</gene>
<dbReference type="RefSeq" id="WP_084053945.1">
    <property type="nucleotide sequence ID" value="NZ_FWWT01000022.1"/>
</dbReference>
<dbReference type="EMBL" id="FWWT01000022">
    <property type="protein sequence ID" value="SMB93933.1"/>
    <property type="molecule type" value="Genomic_DNA"/>
</dbReference>
<dbReference type="Proteomes" id="UP000192731">
    <property type="component" value="Unassembled WGS sequence"/>
</dbReference>
<name>A0A1W1VKX6_DESTI</name>
<sequence>MAIKLIFEEERVKTIKREISKLDTKQLYFLEHFLNKEKKVRKENIFKEWMDTLDNILENKEYQRNNLG</sequence>